<feature type="region of interest" description="Disordered" evidence="1">
    <location>
        <begin position="1"/>
        <end position="26"/>
    </location>
</feature>
<sequence length="134" mass="14959">MRLRDKPITDTPVDTDDQEDEMYSDEDELYSNACASDYRQGSFHAYADAKEPQPATMLLNPQIPALVPQTCRHCIALAYIVIDIPDPDMTRISPVGNDTSHVTTDPLVVETDNAAPESQESEPMGLRRSGRDRH</sequence>
<keyword evidence="3" id="KW-1185">Reference proteome</keyword>
<dbReference type="Proteomes" id="UP001148018">
    <property type="component" value="Unassembled WGS sequence"/>
</dbReference>
<evidence type="ECO:0000313" key="2">
    <source>
        <dbReference type="EMBL" id="KAJ3602975.1"/>
    </source>
</evidence>
<dbReference type="EMBL" id="JANIIK010000046">
    <property type="protein sequence ID" value="KAJ3602975.1"/>
    <property type="molecule type" value="Genomic_DNA"/>
</dbReference>
<organism evidence="2 3">
    <name type="scientific">Muraenolepis orangiensis</name>
    <name type="common">Patagonian moray cod</name>
    <dbReference type="NCBI Taxonomy" id="630683"/>
    <lineage>
        <taxon>Eukaryota</taxon>
        <taxon>Metazoa</taxon>
        <taxon>Chordata</taxon>
        <taxon>Craniata</taxon>
        <taxon>Vertebrata</taxon>
        <taxon>Euteleostomi</taxon>
        <taxon>Actinopterygii</taxon>
        <taxon>Neopterygii</taxon>
        <taxon>Teleostei</taxon>
        <taxon>Neoteleostei</taxon>
        <taxon>Acanthomorphata</taxon>
        <taxon>Zeiogadaria</taxon>
        <taxon>Gadariae</taxon>
        <taxon>Gadiformes</taxon>
        <taxon>Muraenolepidoidei</taxon>
        <taxon>Muraenolepididae</taxon>
        <taxon>Muraenolepis</taxon>
    </lineage>
</organism>
<accession>A0A9Q0ECL6</accession>
<evidence type="ECO:0000256" key="1">
    <source>
        <dbReference type="SAM" id="MobiDB-lite"/>
    </source>
</evidence>
<comment type="caution">
    <text evidence="2">The sequence shown here is derived from an EMBL/GenBank/DDBJ whole genome shotgun (WGS) entry which is preliminary data.</text>
</comment>
<feature type="compositionally biased region" description="Acidic residues" evidence="1">
    <location>
        <begin position="13"/>
        <end position="26"/>
    </location>
</feature>
<reference evidence="2" key="1">
    <citation type="submission" date="2022-07" db="EMBL/GenBank/DDBJ databases">
        <title>Chromosome-level genome of Muraenolepis orangiensis.</title>
        <authorList>
            <person name="Kim J."/>
        </authorList>
    </citation>
    <scope>NUCLEOTIDE SEQUENCE</scope>
    <source>
        <strain evidence="2">KU_S4_2022</strain>
        <tissue evidence="2">Muscle</tissue>
    </source>
</reference>
<dbReference type="AlphaFoldDB" id="A0A9Q0ECL6"/>
<name>A0A9Q0ECL6_9TELE</name>
<protein>
    <submittedName>
        <fullName evidence="2">Uncharacterized protein</fullName>
    </submittedName>
</protein>
<proteinExistence type="predicted"/>
<feature type="region of interest" description="Disordered" evidence="1">
    <location>
        <begin position="92"/>
        <end position="134"/>
    </location>
</feature>
<gene>
    <name evidence="2" type="ORF">NHX12_030719</name>
</gene>
<evidence type="ECO:0000313" key="3">
    <source>
        <dbReference type="Proteomes" id="UP001148018"/>
    </source>
</evidence>